<dbReference type="Gene3D" id="3.40.50.12780">
    <property type="entry name" value="N-terminal domain of ligase-like"/>
    <property type="match status" value="1"/>
</dbReference>
<reference evidence="7 8" key="1">
    <citation type="submission" date="2023-09" db="EMBL/GenBank/DDBJ databases">
        <title>Whole genome shotgun sequencing (WGS) of Bosea sp. ZW T0_25, isolated from stored onions (Allium cepa).</title>
        <authorList>
            <person name="Stoll D.A."/>
            <person name="Huch M."/>
        </authorList>
    </citation>
    <scope>NUCLEOTIDE SEQUENCE [LARGE SCALE GENOMIC DNA]</scope>
    <source>
        <strain evidence="7 8">ZW T0_25</strain>
    </source>
</reference>
<proteinExistence type="inferred from homology"/>
<dbReference type="PANTHER" id="PTHR43605:SF10">
    <property type="entry name" value="ACYL-COA SYNTHETASE MEDIUM CHAIN FAMILY MEMBER 3"/>
    <property type="match status" value="1"/>
</dbReference>
<organism evidence="7 8">
    <name type="scientific">Bosea rubneri</name>
    <dbReference type="NCBI Taxonomy" id="3075434"/>
    <lineage>
        <taxon>Bacteria</taxon>
        <taxon>Pseudomonadati</taxon>
        <taxon>Pseudomonadota</taxon>
        <taxon>Alphaproteobacteria</taxon>
        <taxon>Hyphomicrobiales</taxon>
        <taxon>Boseaceae</taxon>
        <taxon>Bosea</taxon>
    </lineage>
</organism>
<comment type="caution">
    <text evidence="7">The sequence shown here is derived from an EMBL/GenBank/DDBJ whole genome shotgun (WGS) entry which is preliminary data.</text>
</comment>
<dbReference type="EMBL" id="JAWDID010000074">
    <property type="protein sequence ID" value="MDU0343566.1"/>
    <property type="molecule type" value="Genomic_DNA"/>
</dbReference>
<keyword evidence="2" id="KW-0436">Ligase</keyword>
<feature type="domain" description="AMP-dependent synthetase/ligase" evidence="5">
    <location>
        <begin position="31"/>
        <end position="400"/>
    </location>
</feature>
<dbReference type="SUPFAM" id="SSF56801">
    <property type="entry name" value="Acetyl-CoA synthetase-like"/>
    <property type="match status" value="1"/>
</dbReference>
<evidence type="ECO:0000259" key="6">
    <source>
        <dbReference type="Pfam" id="PF13193"/>
    </source>
</evidence>
<evidence type="ECO:0000259" key="5">
    <source>
        <dbReference type="Pfam" id="PF00501"/>
    </source>
</evidence>
<evidence type="ECO:0000313" key="7">
    <source>
        <dbReference type="EMBL" id="MDU0343566.1"/>
    </source>
</evidence>
<dbReference type="InterPro" id="IPR025110">
    <property type="entry name" value="AMP-bd_C"/>
</dbReference>
<dbReference type="Pfam" id="PF13193">
    <property type="entry name" value="AMP-binding_C"/>
    <property type="match status" value="1"/>
</dbReference>
<dbReference type="PROSITE" id="PS00455">
    <property type="entry name" value="AMP_BINDING"/>
    <property type="match status" value="1"/>
</dbReference>
<dbReference type="Pfam" id="PF00501">
    <property type="entry name" value="AMP-binding"/>
    <property type="match status" value="1"/>
</dbReference>
<dbReference type="Gene3D" id="3.30.300.30">
    <property type="match status" value="1"/>
</dbReference>
<evidence type="ECO:0000256" key="4">
    <source>
        <dbReference type="ARBA" id="ARBA00022840"/>
    </source>
</evidence>
<dbReference type="InterPro" id="IPR020845">
    <property type="entry name" value="AMP-binding_CS"/>
</dbReference>
<dbReference type="RefSeq" id="WP_316021272.1">
    <property type="nucleotide sequence ID" value="NZ_JAWDID010000074.1"/>
</dbReference>
<dbReference type="InterPro" id="IPR000873">
    <property type="entry name" value="AMP-dep_synth/lig_dom"/>
</dbReference>
<dbReference type="InterPro" id="IPR051087">
    <property type="entry name" value="Mitochondrial_ACSM"/>
</dbReference>
<evidence type="ECO:0000256" key="2">
    <source>
        <dbReference type="ARBA" id="ARBA00022598"/>
    </source>
</evidence>
<evidence type="ECO:0000313" key="8">
    <source>
        <dbReference type="Proteomes" id="UP001254257"/>
    </source>
</evidence>
<dbReference type="Proteomes" id="UP001254257">
    <property type="component" value="Unassembled WGS sequence"/>
</dbReference>
<evidence type="ECO:0000256" key="1">
    <source>
        <dbReference type="ARBA" id="ARBA00006432"/>
    </source>
</evidence>
<keyword evidence="3" id="KW-0547">Nucleotide-binding</keyword>
<dbReference type="CDD" id="cd05971">
    <property type="entry name" value="MACS_like_3"/>
    <property type="match status" value="1"/>
</dbReference>
<name>A0ABU3SFU4_9HYPH</name>
<dbReference type="InterPro" id="IPR045851">
    <property type="entry name" value="AMP-bd_C_sf"/>
</dbReference>
<dbReference type="InterPro" id="IPR042099">
    <property type="entry name" value="ANL_N_sf"/>
</dbReference>
<comment type="similarity">
    <text evidence="1">Belongs to the ATP-dependent AMP-binding enzyme family.</text>
</comment>
<dbReference type="InterPro" id="IPR049515">
    <property type="entry name" value="MACS_put"/>
</dbReference>
<keyword evidence="8" id="KW-1185">Reference proteome</keyword>
<keyword evidence="4" id="KW-0067">ATP-binding</keyword>
<accession>A0ABU3SFU4</accession>
<feature type="domain" description="AMP-binding enzyme C-terminal" evidence="6">
    <location>
        <begin position="450"/>
        <end position="528"/>
    </location>
</feature>
<dbReference type="PANTHER" id="PTHR43605">
    <property type="entry name" value="ACYL-COENZYME A SYNTHETASE"/>
    <property type="match status" value="1"/>
</dbReference>
<protein>
    <submittedName>
        <fullName evidence="7">Acyl-CoA synthetase</fullName>
    </submittedName>
</protein>
<evidence type="ECO:0000256" key="3">
    <source>
        <dbReference type="ARBA" id="ARBA00022741"/>
    </source>
</evidence>
<sequence length="539" mass="58642">MLPDIRDYERLRAAFRWQIPERYNIGVDCCDRWAAVEPDRTALIELNPDWSVTPVSYGELRAQSNRLANALRRRGVGIGDRIAILLPQGRHVPIVHLAAYKLGAIAVPLAALFGADALSYRLNDCGAKALVTNAAGLAKLAQIEEPLPELDLILSSDGADGRAEGLETALEAESPDFTPVDTSRDDPALMIYTSGTTGNAKGALHGHRVMPAHLPGVEMPHEFLPQPGDLIWTPADWAWAGGLLNCLMPALHHGVPIVARPAAKFDPDEAFRLMAELGVRNSFIPPTALRMLRSVDNPRGRYDLKLRTVASGGESLGAETLAWGREKLGLTINEFYGQTECNLVLASSAALGVVKPGCIGKAVPGHDVAVIRADGSLCEPEEEGRIAVRRPDPVMFLRYWNKPEATEAKFIGDWMTTGDQGLCDAEGYFRFVGRDDDVITSSGYRIGPGEIEDCLLRHPAVSLAAVVGKPDALRTEIVKAFVVLAAGHQPSETLIAEIQGFVRQRLAAHEYPREIAFRTELPMTTTGKIIRRLLRDEAG</sequence>
<gene>
    <name evidence="7" type="ORF">RKE40_27070</name>
</gene>